<dbReference type="Proteomes" id="UP000215332">
    <property type="component" value="Chromosome 1"/>
</dbReference>
<evidence type="ECO:0000313" key="3">
    <source>
        <dbReference type="Proteomes" id="UP000215332"/>
    </source>
</evidence>
<feature type="domain" description="YgjP-like metallopeptidase" evidence="1">
    <location>
        <begin position="94"/>
        <end position="161"/>
    </location>
</feature>
<dbReference type="KEGG" id="cgrn:4412665_01442"/>
<name>A0A239WS05_9ACTN</name>
<evidence type="ECO:0000313" key="2">
    <source>
        <dbReference type="EMBL" id="SNV36976.1"/>
    </source>
</evidence>
<evidence type="ECO:0000259" key="1">
    <source>
        <dbReference type="Pfam" id="PF01863"/>
    </source>
</evidence>
<dbReference type="RefSeq" id="WP_021105798.1">
    <property type="nucleotide sequence ID" value="NZ_JAWFFS010000012.1"/>
</dbReference>
<accession>A0A239WS05</accession>
<reference evidence="2 3" key="1">
    <citation type="submission" date="2017-06" db="EMBL/GenBank/DDBJ databases">
        <authorList>
            <consortium name="Pathogen Informatics"/>
        </authorList>
    </citation>
    <scope>NUCLEOTIDE SEQUENCE [LARGE SCALE GENOMIC DNA]</scope>
    <source>
        <strain evidence="2 3">NCTC11865</strain>
    </source>
</reference>
<dbReference type="PANTHER" id="PTHR30399">
    <property type="entry name" value="UNCHARACTERIZED PROTEIN YGJP"/>
    <property type="match status" value="1"/>
</dbReference>
<dbReference type="EMBL" id="LT906441">
    <property type="protein sequence ID" value="SNV36976.1"/>
    <property type="molecule type" value="Genomic_DNA"/>
</dbReference>
<dbReference type="CDD" id="cd07344">
    <property type="entry name" value="M48_yhfN_like"/>
    <property type="match status" value="1"/>
</dbReference>
<protein>
    <submittedName>
        <fullName evidence="2">Protein of uncharacterized function DUF45</fullName>
    </submittedName>
</protein>
<dbReference type="AlphaFoldDB" id="A0A239WS05"/>
<dbReference type="InterPro" id="IPR053136">
    <property type="entry name" value="UTP_pyrophosphatase-like"/>
</dbReference>
<organism evidence="2 3">
    <name type="scientific">Cutibacterium granulosum</name>
    <dbReference type="NCBI Taxonomy" id="33011"/>
    <lineage>
        <taxon>Bacteria</taxon>
        <taxon>Bacillati</taxon>
        <taxon>Actinomycetota</taxon>
        <taxon>Actinomycetes</taxon>
        <taxon>Propionibacteriales</taxon>
        <taxon>Propionibacteriaceae</taxon>
        <taxon>Cutibacterium</taxon>
    </lineage>
</organism>
<dbReference type="eggNOG" id="COG1451">
    <property type="taxonomic scope" value="Bacteria"/>
</dbReference>
<sequence>MTESFLPATPTRPAVVVRRSKKRHRTLSARQDGDHVLVMVPWGMDPDGERRKVEKLVTTLLNRRRRYTATTDEELMERADRLARSYLDPVVGSRVRPSSVRWVTNQNHRWGSCTVRTGQIRLSARMAGFPRWVSDYVLLHELCHLVEPNHGSRFHELLSRYPQADKAEGFLTGWSWATSMGGTDGGVGTDAMDPAPADID</sequence>
<dbReference type="PANTHER" id="PTHR30399:SF1">
    <property type="entry name" value="UTP PYROPHOSPHATASE"/>
    <property type="match status" value="1"/>
</dbReference>
<proteinExistence type="predicted"/>
<dbReference type="Gene3D" id="3.30.2010.10">
    <property type="entry name" value="Metalloproteases ('zincins'), catalytic domain"/>
    <property type="match status" value="1"/>
</dbReference>
<dbReference type="InterPro" id="IPR002725">
    <property type="entry name" value="YgjP-like_metallopeptidase"/>
</dbReference>
<gene>
    <name evidence="2" type="ORF">SAMEA4412665_01442</name>
</gene>
<dbReference type="Pfam" id="PF01863">
    <property type="entry name" value="YgjP-like"/>
    <property type="match status" value="1"/>
</dbReference>